<dbReference type="InterPro" id="IPR008928">
    <property type="entry name" value="6-hairpin_glycosidase_sf"/>
</dbReference>
<sequence length="390" mass="43423">MPSKFGISTRVAGGLLAVAMLGALHTPTAGAAPTQGDGPVSAAARAAASYQAMNQYFDAGKGLLLEEYPNEQQNPYAYVWPYSQAVVAAENLAGIPGLGRRWDGEAEKRLDGYEPYWNAGTTPKGYDSYVRPPLGQGGDKFYDDNEWIGLNLIQHYQRTGDRSSLARAKEIFALVVHGWDTDPSHPCAGGVYWTQAPWSQDRNTVSNGPGAELGAHLYLLTKDKSFLTWAQKMYKWAQDCMLAPNGLYWDHIDLAGNVEKTQWSYNQGVMLGAGVLLYKSTGDKKYLNDAKSVANASLAFYGSEDRLWKQPTRFNSIWFKNLLILDSVSHDPRYKQTMQAYSDRAWREVRDPETGLFHFVDGPVQLLEQSAMVQIDALLAWPRSRYDELA</sequence>
<dbReference type="PANTHER" id="PTHR47791">
    <property type="entry name" value="MEIOTICALLY UP-REGULATED GENE 191 PROTEIN"/>
    <property type="match status" value="1"/>
</dbReference>
<dbReference type="GO" id="GO:0016787">
    <property type="term" value="F:hydrolase activity"/>
    <property type="evidence" value="ECO:0007669"/>
    <property type="project" value="UniProtKB-KW"/>
</dbReference>
<comment type="caution">
    <text evidence="2">The sequence shown here is derived from an EMBL/GenBank/DDBJ whole genome shotgun (WGS) entry which is preliminary data.</text>
</comment>
<evidence type="ECO:0000313" key="2">
    <source>
        <dbReference type="EMBL" id="TWD82017.1"/>
    </source>
</evidence>
<reference evidence="2 3" key="1">
    <citation type="submission" date="2019-06" db="EMBL/GenBank/DDBJ databases">
        <title>Sequencing the genomes of 1000 actinobacteria strains.</title>
        <authorList>
            <person name="Klenk H.-P."/>
        </authorList>
    </citation>
    <scope>NUCLEOTIDE SEQUENCE [LARGE SCALE GENOMIC DNA]</scope>
    <source>
        <strain evidence="2 3">DSM 24683</strain>
    </source>
</reference>
<feature type="chain" id="PRO_5022048524" evidence="1">
    <location>
        <begin position="32"/>
        <end position="390"/>
    </location>
</feature>
<organism evidence="2 3">
    <name type="scientific">Kribbella amoyensis</name>
    <dbReference type="NCBI Taxonomy" id="996641"/>
    <lineage>
        <taxon>Bacteria</taxon>
        <taxon>Bacillati</taxon>
        <taxon>Actinomycetota</taxon>
        <taxon>Actinomycetes</taxon>
        <taxon>Propionibacteriales</taxon>
        <taxon>Kribbellaceae</taxon>
        <taxon>Kribbella</taxon>
    </lineage>
</organism>
<gene>
    <name evidence="2" type="ORF">FB561_3141</name>
</gene>
<feature type="signal peptide" evidence="1">
    <location>
        <begin position="1"/>
        <end position="31"/>
    </location>
</feature>
<evidence type="ECO:0000313" key="3">
    <source>
        <dbReference type="Proteomes" id="UP000318380"/>
    </source>
</evidence>
<dbReference type="OrthoDB" id="2505409at2"/>
<name>A0A561BT02_9ACTN</name>
<dbReference type="EMBL" id="VIVK01000001">
    <property type="protein sequence ID" value="TWD82017.1"/>
    <property type="molecule type" value="Genomic_DNA"/>
</dbReference>
<dbReference type="PANTHER" id="PTHR47791:SF4">
    <property type="entry name" value="(PUTATIVE SECRETED PROTEIN)-RELATED"/>
    <property type="match status" value="1"/>
</dbReference>
<dbReference type="GO" id="GO:0005975">
    <property type="term" value="P:carbohydrate metabolic process"/>
    <property type="evidence" value="ECO:0007669"/>
    <property type="project" value="InterPro"/>
</dbReference>
<keyword evidence="3" id="KW-1185">Reference proteome</keyword>
<dbReference type="InterPro" id="IPR005198">
    <property type="entry name" value="Glyco_hydro_76"/>
</dbReference>
<dbReference type="AlphaFoldDB" id="A0A561BT02"/>
<proteinExistence type="predicted"/>
<protein>
    <submittedName>
        <fullName evidence="2">Glycosyl hydrolase family 76</fullName>
    </submittedName>
</protein>
<accession>A0A561BT02</accession>
<dbReference type="InterPro" id="IPR053169">
    <property type="entry name" value="MUG_Protein"/>
</dbReference>
<dbReference type="Gene3D" id="1.50.10.20">
    <property type="match status" value="1"/>
</dbReference>
<keyword evidence="2" id="KW-0378">Hydrolase</keyword>
<dbReference type="RefSeq" id="WP_145807311.1">
    <property type="nucleotide sequence ID" value="NZ_VIVK01000001.1"/>
</dbReference>
<keyword evidence="1" id="KW-0732">Signal</keyword>
<dbReference type="SUPFAM" id="SSF48208">
    <property type="entry name" value="Six-hairpin glycosidases"/>
    <property type="match status" value="1"/>
</dbReference>
<dbReference type="Pfam" id="PF03663">
    <property type="entry name" value="Glyco_hydro_76"/>
    <property type="match status" value="1"/>
</dbReference>
<evidence type="ECO:0000256" key="1">
    <source>
        <dbReference type="SAM" id="SignalP"/>
    </source>
</evidence>
<dbReference type="Proteomes" id="UP000318380">
    <property type="component" value="Unassembled WGS sequence"/>
</dbReference>